<protein>
    <submittedName>
        <fullName evidence="1">Chemokine vCXCL2</fullName>
    </submittedName>
</protein>
<dbReference type="SUPFAM" id="SSF54117">
    <property type="entry name" value="Interleukin 8-like chemokines"/>
    <property type="match status" value="1"/>
</dbReference>
<dbReference type="GO" id="GO:0005576">
    <property type="term" value="C:extracellular region"/>
    <property type="evidence" value="ECO:0007669"/>
    <property type="project" value="InterPro"/>
</dbReference>
<accession>D2E305</accession>
<dbReference type="GO" id="GO:0006955">
    <property type="term" value="P:immune response"/>
    <property type="evidence" value="ECO:0007669"/>
    <property type="project" value="InterPro"/>
</dbReference>
<dbReference type="Gene3D" id="2.40.50.40">
    <property type="match status" value="1"/>
</dbReference>
<evidence type="ECO:0000313" key="1">
    <source>
        <dbReference type="EMBL" id="ACQ55257.1"/>
    </source>
</evidence>
<organism evidence="1">
    <name type="scientific">Simian cytomegalovirus (strain Colburn)</name>
    <dbReference type="NCBI Taxonomy" id="50292"/>
    <lineage>
        <taxon>Viruses</taxon>
        <taxon>Duplodnaviria</taxon>
        <taxon>Heunggongvirae</taxon>
        <taxon>Peploviricota</taxon>
        <taxon>Herviviricetes</taxon>
        <taxon>Herpesvirales</taxon>
        <taxon>Orthoherpesviridae</taxon>
        <taxon>Betaherpesvirinae</taxon>
        <taxon>Cytomegalovirus</taxon>
        <taxon>Cytomegalovirus cercopithecinebeta5</taxon>
    </lineage>
</organism>
<dbReference type="InterPro" id="IPR036048">
    <property type="entry name" value="Interleukin_8-like_sf"/>
</dbReference>
<dbReference type="EMBL" id="FJ883005">
    <property type="protein sequence ID" value="ACQ55257.1"/>
    <property type="molecule type" value="Genomic_DNA"/>
</dbReference>
<name>D2E305_SCMVC</name>
<dbReference type="GO" id="GO:0008009">
    <property type="term" value="F:chemokine activity"/>
    <property type="evidence" value="ECO:0007669"/>
    <property type="project" value="InterPro"/>
</dbReference>
<reference evidence="1" key="1">
    <citation type="journal article" date="2009" name="Virology">
        <title>Patterns of divergence in the vCXCL and vGPCR gene clusters in primate cytomegalovirus genomes.</title>
        <authorList>
            <person name="Alcendor D.J."/>
            <person name="Zong J."/>
            <person name="Dolan A."/>
            <person name="Gatherer D."/>
            <person name="Davison A.J."/>
            <person name="Hayward G.S."/>
        </authorList>
    </citation>
    <scope>NUCLEOTIDE SEQUENCE</scope>
    <source>
        <strain evidence="1">4915</strain>
    </source>
</reference>
<sequence>MCIRAVCIFLCIILLGTYSVGTKEHRCNCIGSYNKRPLPRGIQCVWINYPSAACDKIEAIAYFNYTVRKTPVCLHYQTYQRRLPPSPGAWCWLNKTHVVKVHDWDCKWCHRFEPYMGVSH</sequence>
<proteinExistence type="predicted"/>
<organismHost>
    <name type="scientific">Macaca</name>
    <name type="common">macaques</name>
    <dbReference type="NCBI Taxonomy" id="9539"/>
</organismHost>